<organism evidence="2 3">
    <name type="scientific">Ancylobacter tetraedralis</name>
    <dbReference type="NCBI Taxonomy" id="217068"/>
    <lineage>
        <taxon>Bacteria</taxon>
        <taxon>Pseudomonadati</taxon>
        <taxon>Pseudomonadota</taxon>
        <taxon>Alphaproteobacteria</taxon>
        <taxon>Hyphomicrobiales</taxon>
        <taxon>Xanthobacteraceae</taxon>
        <taxon>Ancylobacter</taxon>
    </lineage>
</organism>
<keyword evidence="1" id="KW-0472">Membrane</keyword>
<protein>
    <submittedName>
        <fullName evidence="2">Uncharacterized protein</fullName>
    </submittedName>
</protein>
<evidence type="ECO:0000256" key="1">
    <source>
        <dbReference type="SAM" id="Phobius"/>
    </source>
</evidence>
<dbReference type="EMBL" id="JACICD010000003">
    <property type="protein sequence ID" value="MBB3771553.1"/>
    <property type="molecule type" value="Genomic_DNA"/>
</dbReference>
<evidence type="ECO:0000313" key="3">
    <source>
        <dbReference type="Proteomes" id="UP000533469"/>
    </source>
</evidence>
<keyword evidence="1" id="KW-1133">Transmembrane helix</keyword>
<feature type="transmembrane region" description="Helical" evidence="1">
    <location>
        <begin position="6"/>
        <end position="28"/>
    </location>
</feature>
<name>A0A839Z9Z1_9HYPH</name>
<comment type="caution">
    <text evidence="2">The sequence shown here is derived from an EMBL/GenBank/DDBJ whole genome shotgun (WGS) entry which is preliminary data.</text>
</comment>
<sequence length="182" mass="19821">MPDWLNLPNITAVLTTIVGSATALLLFIQDRRQRNGELPDVECTIAPRPRGEDWFPVVISVRNFGPRTAHVKEFRLEKPRSGRIFSAYADNFGDQTDPKVLPVGSDVSAAGSTTGPLLQSGVAFASGSAVRTDTQSWRFAIDPGASSGGMGARVAVLISVIIEERSRVLRSRRIAIHRIIRL</sequence>
<dbReference type="AlphaFoldDB" id="A0A839Z9Z1"/>
<keyword evidence="3" id="KW-1185">Reference proteome</keyword>
<dbReference type="RefSeq" id="WP_183189710.1">
    <property type="nucleotide sequence ID" value="NZ_JACICD010000003.1"/>
</dbReference>
<reference evidence="2 3" key="1">
    <citation type="submission" date="2020-08" db="EMBL/GenBank/DDBJ databases">
        <title>Genomic Encyclopedia of Type Strains, Phase IV (KMG-IV): sequencing the most valuable type-strain genomes for metagenomic binning, comparative biology and taxonomic classification.</title>
        <authorList>
            <person name="Goeker M."/>
        </authorList>
    </citation>
    <scope>NUCLEOTIDE SEQUENCE [LARGE SCALE GENOMIC DNA]</scope>
    <source>
        <strain evidence="2 3">DSM 5895</strain>
    </source>
</reference>
<accession>A0A839Z9Z1</accession>
<keyword evidence="1" id="KW-0812">Transmembrane</keyword>
<gene>
    <name evidence="2" type="ORF">FHS55_002152</name>
</gene>
<evidence type="ECO:0000313" key="2">
    <source>
        <dbReference type="EMBL" id="MBB3771553.1"/>
    </source>
</evidence>
<dbReference type="Proteomes" id="UP000533469">
    <property type="component" value="Unassembled WGS sequence"/>
</dbReference>
<proteinExistence type="predicted"/>